<dbReference type="EMBL" id="CP010849">
    <property type="protein sequence ID" value="AJP00264.1"/>
    <property type="molecule type" value="Genomic_DNA"/>
</dbReference>
<dbReference type="AlphaFoldDB" id="A0A0C5FWV3"/>
<feature type="region of interest" description="Disordered" evidence="1">
    <location>
        <begin position="28"/>
        <end position="47"/>
    </location>
</feature>
<accession>A0A0C5FWV3</accession>
<keyword evidence="3" id="KW-1185">Reference proteome</keyword>
<reference evidence="2 3" key="1">
    <citation type="submission" date="2015-02" db="EMBL/GenBank/DDBJ databases">
        <title>Genome sequence of thermotolerant Streptomyces cyaneogriseus subsp. Noncyanogenus NMWT1, the producer of nematocidal antibiotics nemadectin.</title>
        <authorList>
            <person name="Wang H."/>
            <person name="Li C."/>
            <person name="Xiang W."/>
            <person name="Wang X."/>
        </authorList>
    </citation>
    <scope>NUCLEOTIDE SEQUENCE [LARGE SCALE GENOMIC DNA]</scope>
    <source>
        <strain evidence="2 3">NMWT 1</strain>
    </source>
</reference>
<dbReference type="Proteomes" id="UP000032234">
    <property type="component" value="Chromosome"/>
</dbReference>
<dbReference type="KEGG" id="scw:TU94_00555"/>
<dbReference type="HOGENOM" id="CLU_2902161_0_0_11"/>
<sequence length="62" mass="6366">MFQEVEGPGEGLAGVVVSVGRAGASRAKRARAAQRGSSAARPLSSATARASAAVWRSHLFWA</sequence>
<evidence type="ECO:0000313" key="3">
    <source>
        <dbReference type="Proteomes" id="UP000032234"/>
    </source>
</evidence>
<proteinExistence type="predicted"/>
<protein>
    <submittedName>
        <fullName evidence="2">Uncharacterized protein</fullName>
    </submittedName>
</protein>
<evidence type="ECO:0000256" key="1">
    <source>
        <dbReference type="SAM" id="MobiDB-lite"/>
    </source>
</evidence>
<name>A0A0C5FWV3_9ACTN</name>
<evidence type="ECO:0000313" key="2">
    <source>
        <dbReference type="EMBL" id="AJP00264.1"/>
    </source>
</evidence>
<dbReference type="PATRIC" id="fig|477245.3.peg.136"/>
<organism evidence="2 3">
    <name type="scientific">Streptomyces cyaneogriseus subsp. noncyanogenus</name>
    <dbReference type="NCBI Taxonomy" id="477245"/>
    <lineage>
        <taxon>Bacteria</taxon>
        <taxon>Bacillati</taxon>
        <taxon>Actinomycetota</taxon>
        <taxon>Actinomycetes</taxon>
        <taxon>Kitasatosporales</taxon>
        <taxon>Streptomycetaceae</taxon>
        <taxon>Streptomyces</taxon>
    </lineage>
</organism>
<gene>
    <name evidence="2" type="ORF">TU94_00555</name>
</gene>